<feature type="region of interest" description="Disordered" evidence="5">
    <location>
        <begin position="483"/>
        <end position="508"/>
    </location>
</feature>
<dbReference type="InterPro" id="IPR017850">
    <property type="entry name" value="Alkaline_phosphatase_core_sf"/>
</dbReference>
<dbReference type="OrthoDB" id="1740450at2759"/>
<feature type="compositionally biased region" description="Low complexity" evidence="5">
    <location>
        <begin position="974"/>
        <end position="992"/>
    </location>
</feature>
<accession>A0A835T0L2</accession>
<comment type="caution">
    <text evidence="8">The sequence shown here is derived from an EMBL/GenBank/DDBJ whole genome shotgun (WGS) entry which is preliminary data.</text>
</comment>
<evidence type="ECO:0000313" key="8">
    <source>
        <dbReference type="EMBL" id="KAG2435121.1"/>
    </source>
</evidence>
<dbReference type="PANTHER" id="PTHR43108:SF8">
    <property type="entry name" value="SD21168P"/>
    <property type="match status" value="1"/>
</dbReference>
<feature type="region of interest" description="Disordered" evidence="5">
    <location>
        <begin position="597"/>
        <end position="657"/>
    </location>
</feature>
<reference evidence="8" key="1">
    <citation type="journal article" date="2020" name="bioRxiv">
        <title>Comparative genomics of Chlamydomonas.</title>
        <authorList>
            <person name="Craig R.J."/>
            <person name="Hasan A.R."/>
            <person name="Ness R.W."/>
            <person name="Keightley P.D."/>
        </authorList>
    </citation>
    <scope>NUCLEOTIDE SEQUENCE</scope>
    <source>
        <strain evidence="8">SAG 7.73</strain>
    </source>
</reference>
<keyword evidence="6" id="KW-1133">Transmembrane helix</keyword>
<evidence type="ECO:0000256" key="5">
    <source>
        <dbReference type="SAM" id="MobiDB-lite"/>
    </source>
</evidence>
<feature type="region of interest" description="Disordered" evidence="5">
    <location>
        <begin position="968"/>
        <end position="1015"/>
    </location>
</feature>
<dbReference type="Proteomes" id="UP000650467">
    <property type="component" value="Unassembled WGS sequence"/>
</dbReference>
<dbReference type="InterPro" id="IPR000917">
    <property type="entry name" value="Sulfatase_N"/>
</dbReference>
<evidence type="ECO:0000256" key="2">
    <source>
        <dbReference type="ARBA" id="ARBA00022729"/>
    </source>
</evidence>
<evidence type="ECO:0000256" key="1">
    <source>
        <dbReference type="ARBA" id="ARBA00008779"/>
    </source>
</evidence>
<dbReference type="CDD" id="cd16147">
    <property type="entry name" value="G6S"/>
    <property type="match status" value="1"/>
</dbReference>
<sequence>MPSTKRLLKEGGEFGGGRFGVTFTNHFVSTPICCPSRVNLLRGQYSHNTNFTDVLGPHGGYAKFKALRLDADWLPGWLQAAGYNTLYTGKFIVDYTIRNHDPPPAGWTAFDALVHPFTFEYYCPAFALDGGPPTMYPAQYVTDVVGAKARALLRSAAADAAATGRPFYLQVAPPAPHHSMHYDFNATGGLRARHWYPPVPADRHWEAFSGAALPRPDSFNPRSLWGKPAWVRGLARLTPGNVTFLEEVFRLRLRSLLAVDEMVEGLMSDLAALGLSNSTYVMFTSDNGYHEGAHRQGSGKTTAYDEDIRVPLLVAGPGLTPGAVISSTTQHIDLAPTILVLAGAPLPDILDGEPLPLAAAAAAAVAAGDAATGPAAAAAAAASEAASATATAGLAATAALPAGYDWGTPARGPPRNELLAEFWGVWDDESIHSHAPYLNHTWKAVRVLRRDRSEAYKYVLHCSGEYELYDLVRDPHETTNLLAPAVSSSSSSSSSSDEATAEPGHSITTAGAAGLPVAAASLVRLLSSSGGGAAAEAAAAAVAPASRAVRAAADAAAASAGQAWAAAQGALREGSRRSPALSRLVSVAASTFSSAVRATGAGGGGADDDAGAGDDDEEDGDSGSSGSAQQEGGHDSGGAGSDADDVGGSSSSSRTATQAAVTEMVAAWGRTAWAAGAASAATRAAASAAAASAARAAAASAATTAGAVRSLLEEAAAAAQRRGAAAWSAAAQHLATLGDSGGSDTAAAAGSAAGTAPAHSSAAACHSEQLLLLPDTTTAPRSGEAAAAAAAAAAAGAGATAGAAAASVSSVSVSAVSAYCWWLTRVRSRLDALLAVLAVCRGRACVRPFEVLHPDGAVSDLWAAMDEQYDSLYGGIGPFRFGRCLPYQDADNEQSDFRGATVGGGAAGVVGGGGSGGGGGGGGGAARSLQQQEGYAAVAQAAAAAAAGGGSGGGGKAVGALSAEASTAGSVARPQEGPVGPVGPEGQVAPVEQQEREGQQEGGPEGQQEEQQRPAAAVRLRSGFLYLRDEGVEAGAVPLPRKYRLVRDIYGLREQQYGGGATGAGAAAAGDAAAAAAGMGGVDAVRLGNAGSSEHLGEDVVGCCGRARARTTESNIICALWPRTDGLDTVRKAGLPSKPPLPPAAHSAGGGGDSSNSSSNATAPLDASPPPPEEERTRINMDDYDFVPRLVNAPPAPPGALDMSALGGDNCTAAFQPIMDYGEGAEDGSAGGWSQLPFVALTAVVQGLDPSTLTYNARVVIRLSEGFWKDLQYDTISLPEELVLRIIINNGEPQEYSDGDILGPGAPIIVENSPVRELVNYLSYPFDKYRLRLSLSIMMVNTSDNNCTSFVPFVSDIKTKSTMFQFTTLEDSLRLSLATTGSALIVDVDAVRNLNAKAFCLIIFSAMWLLTLVCAAHAFYVLFLARVRTVGLDPAAFAATLLFALPAVREVQPGVPPMGATIDVVGFFFNMTLLAIVCILLVGAALNDTLDKSDFAALDDREEDSPQQASDNRVRKAPPVSPSPPPSALATATLPPAAPPSPPPELHRLVKGSELGDDYDVVPLYIDPPPPPDNATDLSYITGDACVNLFQPVMDYGDESEGLGPWTDYPFLMMAAVIQGLDPSTLTYSARIVIRLSRGLWKDLQYDTISLPEELVLRIIINNGEPMEYSDGDILGPGATLVLHVAGPHVAAPPTGLVLPPPAAPQRLHRRALSRIRRRNSTT</sequence>
<evidence type="ECO:0000256" key="3">
    <source>
        <dbReference type="ARBA" id="ARBA00022801"/>
    </source>
</evidence>
<name>A0A835T0L2_CHLIN</name>
<evidence type="ECO:0000256" key="4">
    <source>
        <dbReference type="ARBA" id="ARBA00023180"/>
    </source>
</evidence>
<dbReference type="InterPro" id="IPR024607">
    <property type="entry name" value="Sulfatase_CS"/>
</dbReference>
<keyword evidence="2" id="KW-0732">Signal</keyword>
<feature type="compositionally biased region" description="Low complexity" evidence="5">
    <location>
        <begin position="487"/>
        <end position="496"/>
    </location>
</feature>
<feature type="domain" description="Sulfatase N-terminal" evidence="7">
    <location>
        <begin position="19"/>
        <end position="344"/>
    </location>
</feature>
<organism evidence="8 9">
    <name type="scientific">Chlamydomonas incerta</name>
    <dbReference type="NCBI Taxonomy" id="51695"/>
    <lineage>
        <taxon>Eukaryota</taxon>
        <taxon>Viridiplantae</taxon>
        <taxon>Chlorophyta</taxon>
        <taxon>core chlorophytes</taxon>
        <taxon>Chlorophyceae</taxon>
        <taxon>CS clade</taxon>
        <taxon>Chlamydomonadales</taxon>
        <taxon>Chlamydomonadaceae</taxon>
        <taxon>Chlamydomonas</taxon>
    </lineage>
</organism>
<dbReference type="SUPFAM" id="SSF53649">
    <property type="entry name" value="Alkaline phosphatase-like"/>
    <property type="match status" value="1"/>
</dbReference>
<gene>
    <name evidence="8" type="ORF">HXX76_007206</name>
</gene>
<comment type="similarity">
    <text evidence="1">Belongs to the sulfatase family.</text>
</comment>
<dbReference type="InterPro" id="IPR027948">
    <property type="entry name" value="DUF4436"/>
</dbReference>
<feature type="region of interest" description="Disordered" evidence="5">
    <location>
        <begin position="1499"/>
        <end position="1550"/>
    </location>
</feature>
<keyword evidence="9" id="KW-1185">Reference proteome</keyword>
<evidence type="ECO:0000259" key="7">
    <source>
        <dbReference type="Pfam" id="PF00884"/>
    </source>
</evidence>
<keyword evidence="6" id="KW-0472">Membrane</keyword>
<evidence type="ECO:0000256" key="6">
    <source>
        <dbReference type="SAM" id="Phobius"/>
    </source>
</evidence>
<dbReference type="GO" id="GO:0008449">
    <property type="term" value="F:N-acetylglucosamine-6-sulfatase activity"/>
    <property type="evidence" value="ECO:0007669"/>
    <property type="project" value="TreeGrafter"/>
</dbReference>
<protein>
    <recommendedName>
        <fullName evidence="7">Sulfatase N-terminal domain-containing protein</fullName>
    </recommendedName>
</protein>
<keyword evidence="4" id="KW-0325">Glycoprotein</keyword>
<evidence type="ECO:0000313" key="9">
    <source>
        <dbReference type="Proteomes" id="UP000650467"/>
    </source>
</evidence>
<dbReference type="Gene3D" id="3.40.720.10">
    <property type="entry name" value="Alkaline Phosphatase, subunit A"/>
    <property type="match status" value="1"/>
</dbReference>
<keyword evidence="6" id="KW-0812">Transmembrane</keyword>
<feature type="compositionally biased region" description="Acidic residues" evidence="5">
    <location>
        <begin position="606"/>
        <end position="621"/>
    </location>
</feature>
<dbReference type="PROSITE" id="PS00523">
    <property type="entry name" value="SULFATASE_1"/>
    <property type="match status" value="1"/>
</dbReference>
<proteinExistence type="inferred from homology"/>
<feature type="transmembrane region" description="Helical" evidence="6">
    <location>
        <begin position="1401"/>
        <end position="1423"/>
    </location>
</feature>
<feature type="region of interest" description="Disordered" evidence="5">
    <location>
        <begin position="1130"/>
        <end position="1177"/>
    </location>
</feature>
<keyword evidence="3" id="KW-0378">Hydrolase</keyword>
<dbReference type="Pfam" id="PF14494">
    <property type="entry name" value="DUF4436"/>
    <property type="match status" value="1"/>
</dbReference>
<feature type="compositionally biased region" description="Low complexity" evidence="5">
    <location>
        <begin position="622"/>
        <end position="631"/>
    </location>
</feature>
<feature type="transmembrane region" description="Helical" evidence="6">
    <location>
        <begin position="1430"/>
        <end position="1447"/>
    </location>
</feature>
<dbReference type="Pfam" id="PF00884">
    <property type="entry name" value="Sulfatase"/>
    <property type="match status" value="1"/>
</dbReference>
<dbReference type="PANTHER" id="PTHR43108">
    <property type="entry name" value="N-ACETYLGLUCOSAMINE-6-SULFATASE FAMILY MEMBER"/>
    <property type="match status" value="1"/>
</dbReference>
<dbReference type="GO" id="GO:0005539">
    <property type="term" value="F:glycosaminoglycan binding"/>
    <property type="evidence" value="ECO:0007669"/>
    <property type="project" value="TreeGrafter"/>
</dbReference>
<dbReference type="EMBL" id="JAEHOC010000015">
    <property type="protein sequence ID" value="KAG2435121.1"/>
    <property type="molecule type" value="Genomic_DNA"/>
</dbReference>
<feature type="compositionally biased region" description="Low complexity" evidence="5">
    <location>
        <begin position="1154"/>
        <end position="1164"/>
    </location>
</feature>
<feature type="transmembrane region" description="Helical" evidence="6">
    <location>
        <begin position="1467"/>
        <end position="1486"/>
    </location>
</feature>